<sequence>MDHVVTIGHNFYQRGFQESNDTRIPLSYQPQRIVIWKVDEYGCYAYHVLLSITEVFFCDTMDELTGGLNEIPRNFTDGRLVCLGTVDGQALVRRPHESIFRTLSDVAIKSQKNWFGEGFRVAVRVSWLYSQRP</sequence>
<proteinExistence type="predicted"/>
<evidence type="ECO:0000313" key="2">
    <source>
        <dbReference type="Proteomes" id="UP000499080"/>
    </source>
</evidence>
<accession>A0A4Y2GB29</accession>
<organism evidence="1 2">
    <name type="scientific">Araneus ventricosus</name>
    <name type="common">Orbweaver spider</name>
    <name type="synonym">Epeira ventricosa</name>
    <dbReference type="NCBI Taxonomy" id="182803"/>
    <lineage>
        <taxon>Eukaryota</taxon>
        <taxon>Metazoa</taxon>
        <taxon>Ecdysozoa</taxon>
        <taxon>Arthropoda</taxon>
        <taxon>Chelicerata</taxon>
        <taxon>Arachnida</taxon>
        <taxon>Araneae</taxon>
        <taxon>Araneomorphae</taxon>
        <taxon>Entelegynae</taxon>
        <taxon>Araneoidea</taxon>
        <taxon>Araneidae</taxon>
        <taxon>Araneus</taxon>
    </lineage>
</organism>
<gene>
    <name evidence="1" type="ORF">AVEN_178152_1</name>
</gene>
<name>A0A4Y2GB29_ARAVE</name>
<dbReference type="EMBL" id="BGPR01001313">
    <property type="protein sequence ID" value="GBM50890.1"/>
    <property type="molecule type" value="Genomic_DNA"/>
</dbReference>
<dbReference type="AlphaFoldDB" id="A0A4Y2GB29"/>
<protein>
    <submittedName>
        <fullName evidence="1">Uncharacterized protein</fullName>
    </submittedName>
</protein>
<evidence type="ECO:0000313" key="1">
    <source>
        <dbReference type="EMBL" id="GBM50890.1"/>
    </source>
</evidence>
<reference evidence="1 2" key="1">
    <citation type="journal article" date="2019" name="Sci. Rep.">
        <title>Orb-weaving spider Araneus ventricosus genome elucidates the spidroin gene catalogue.</title>
        <authorList>
            <person name="Kono N."/>
            <person name="Nakamura H."/>
            <person name="Ohtoshi R."/>
            <person name="Moran D.A.P."/>
            <person name="Shinohara A."/>
            <person name="Yoshida Y."/>
            <person name="Fujiwara M."/>
            <person name="Mori M."/>
            <person name="Tomita M."/>
            <person name="Arakawa K."/>
        </authorList>
    </citation>
    <scope>NUCLEOTIDE SEQUENCE [LARGE SCALE GENOMIC DNA]</scope>
</reference>
<comment type="caution">
    <text evidence="1">The sequence shown here is derived from an EMBL/GenBank/DDBJ whole genome shotgun (WGS) entry which is preliminary data.</text>
</comment>
<keyword evidence="2" id="KW-1185">Reference proteome</keyword>
<dbReference type="Proteomes" id="UP000499080">
    <property type="component" value="Unassembled WGS sequence"/>
</dbReference>